<dbReference type="EMBL" id="JACAZH010000029">
    <property type="protein sequence ID" value="KAF7340796.1"/>
    <property type="molecule type" value="Genomic_DNA"/>
</dbReference>
<accession>A0A8H7CLT7</accession>
<dbReference type="InterPro" id="IPR046521">
    <property type="entry name" value="DUF6698"/>
</dbReference>
<sequence>MPPRRRQALASSPPPQSSPTRTTDNILELALQVTPSKSPATLDKVRRQIQSHANNLRGDVSTLKRRVDDLENQSIATETRTKRRKRFNRAADADETISNPKSLEGLAREKGRRFLITEALFLVDDDVFVADEEEDFDVRDEFTSKKNKIQGQLRRILQLLPEKLKVIRTTDLIAGAFYDGMSSSRSTISNRLRGASLACIVDDPQLFATSSGRYDAFAKDIGYQPGTPTSEPYYSKLNVPVLYSDWEGTKNVNGLFRGPCLLKIYASLIRGPNGAVGLLEGKSKRPAAKTVERMYSLEFSTLGAIVNSAVLCIWLHSPDTNLTEIGDQTGINYRDRQTYYMQHLVEAMDSKKDWALELVEYWDRILFPDADQHRSTDALQPGDCEEDDDDFFSSAPSKEPSASHSHGQSTPPRQSSRSAVTTLSPIDSPSYQEDHPRELIILVLGAVLPLHSVHRAAPSPHRCLASRLTVGRRSRVAKLGLSSLQAQFVVEKCFDYIVHEM</sequence>
<dbReference type="OrthoDB" id="2953797at2759"/>
<feature type="coiled-coil region" evidence="1">
    <location>
        <begin position="53"/>
        <end position="80"/>
    </location>
</feature>
<protein>
    <submittedName>
        <fullName evidence="3">Uncharacterized protein</fullName>
    </submittedName>
</protein>
<organism evidence="3 4">
    <name type="scientific">Mycena sanguinolenta</name>
    <dbReference type="NCBI Taxonomy" id="230812"/>
    <lineage>
        <taxon>Eukaryota</taxon>
        <taxon>Fungi</taxon>
        <taxon>Dikarya</taxon>
        <taxon>Basidiomycota</taxon>
        <taxon>Agaricomycotina</taxon>
        <taxon>Agaricomycetes</taxon>
        <taxon>Agaricomycetidae</taxon>
        <taxon>Agaricales</taxon>
        <taxon>Marasmiineae</taxon>
        <taxon>Mycenaceae</taxon>
        <taxon>Mycena</taxon>
    </lineage>
</organism>
<evidence type="ECO:0000256" key="2">
    <source>
        <dbReference type="SAM" id="MobiDB-lite"/>
    </source>
</evidence>
<dbReference type="AlphaFoldDB" id="A0A8H7CLT7"/>
<dbReference type="Pfam" id="PF20414">
    <property type="entry name" value="DUF6698"/>
    <property type="match status" value="1"/>
</dbReference>
<gene>
    <name evidence="3" type="ORF">MSAN_02108700</name>
</gene>
<evidence type="ECO:0000313" key="4">
    <source>
        <dbReference type="Proteomes" id="UP000623467"/>
    </source>
</evidence>
<proteinExistence type="predicted"/>
<feature type="region of interest" description="Disordered" evidence="2">
    <location>
        <begin position="373"/>
        <end position="432"/>
    </location>
</feature>
<feature type="compositionally biased region" description="Polar residues" evidence="2">
    <location>
        <begin position="400"/>
        <end position="431"/>
    </location>
</feature>
<feature type="region of interest" description="Disordered" evidence="2">
    <location>
        <begin position="1"/>
        <end position="23"/>
    </location>
</feature>
<keyword evidence="1" id="KW-0175">Coiled coil</keyword>
<keyword evidence="4" id="KW-1185">Reference proteome</keyword>
<comment type="caution">
    <text evidence="3">The sequence shown here is derived from an EMBL/GenBank/DDBJ whole genome shotgun (WGS) entry which is preliminary data.</text>
</comment>
<evidence type="ECO:0000313" key="3">
    <source>
        <dbReference type="EMBL" id="KAF7340796.1"/>
    </source>
</evidence>
<name>A0A8H7CLT7_9AGAR</name>
<evidence type="ECO:0000256" key="1">
    <source>
        <dbReference type="SAM" id="Coils"/>
    </source>
</evidence>
<reference evidence="3" key="1">
    <citation type="submission" date="2020-05" db="EMBL/GenBank/DDBJ databases">
        <title>Mycena genomes resolve the evolution of fungal bioluminescence.</title>
        <authorList>
            <person name="Tsai I.J."/>
        </authorList>
    </citation>
    <scope>NUCLEOTIDE SEQUENCE</scope>
    <source>
        <strain evidence="3">160909Yilan</strain>
    </source>
</reference>
<dbReference type="Proteomes" id="UP000623467">
    <property type="component" value="Unassembled WGS sequence"/>
</dbReference>